<dbReference type="EMBL" id="CAKOFQ010007876">
    <property type="protein sequence ID" value="CAH2009380.1"/>
    <property type="molecule type" value="Genomic_DNA"/>
</dbReference>
<dbReference type="Proteomes" id="UP001152888">
    <property type="component" value="Unassembled WGS sequence"/>
</dbReference>
<evidence type="ECO:0000313" key="1">
    <source>
        <dbReference type="EMBL" id="CAH2009380.1"/>
    </source>
</evidence>
<protein>
    <submittedName>
        <fullName evidence="1">Uncharacterized protein</fullName>
    </submittedName>
</protein>
<name>A0A9P0M5H7_ACAOB</name>
<dbReference type="OrthoDB" id="5794026at2759"/>
<dbReference type="AlphaFoldDB" id="A0A9P0M5H7"/>
<reference evidence="1" key="1">
    <citation type="submission" date="2022-03" db="EMBL/GenBank/DDBJ databases">
        <authorList>
            <person name="Sayadi A."/>
        </authorList>
    </citation>
    <scope>NUCLEOTIDE SEQUENCE</scope>
</reference>
<keyword evidence="2" id="KW-1185">Reference proteome</keyword>
<comment type="caution">
    <text evidence="1">The sequence shown here is derived from an EMBL/GenBank/DDBJ whole genome shotgun (WGS) entry which is preliminary data.</text>
</comment>
<gene>
    <name evidence="1" type="ORF">ACAOBT_LOCUS30823</name>
</gene>
<sequence>SASSRKIQKKEKSTEYQRIVVLGQDDTVQYTTPKFRMNKSSRSFKILSKVLIEGSDPRTFALSQNNSSPSDNDGINLAINNLQQEWFKAQEALIENVDPDLGNADFVTEIIDNTVTVIITKY</sequence>
<organism evidence="1 2">
    <name type="scientific">Acanthoscelides obtectus</name>
    <name type="common">Bean weevil</name>
    <name type="synonym">Bruchus obtectus</name>
    <dbReference type="NCBI Taxonomy" id="200917"/>
    <lineage>
        <taxon>Eukaryota</taxon>
        <taxon>Metazoa</taxon>
        <taxon>Ecdysozoa</taxon>
        <taxon>Arthropoda</taxon>
        <taxon>Hexapoda</taxon>
        <taxon>Insecta</taxon>
        <taxon>Pterygota</taxon>
        <taxon>Neoptera</taxon>
        <taxon>Endopterygota</taxon>
        <taxon>Coleoptera</taxon>
        <taxon>Polyphaga</taxon>
        <taxon>Cucujiformia</taxon>
        <taxon>Chrysomeloidea</taxon>
        <taxon>Chrysomelidae</taxon>
        <taxon>Bruchinae</taxon>
        <taxon>Bruchini</taxon>
        <taxon>Acanthoscelides</taxon>
    </lineage>
</organism>
<accession>A0A9P0M5H7</accession>
<feature type="non-terminal residue" evidence="1">
    <location>
        <position position="1"/>
    </location>
</feature>
<evidence type="ECO:0000313" key="2">
    <source>
        <dbReference type="Proteomes" id="UP001152888"/>
    </source>
</evidence>
<proteinExistence type="predicted"/>